<accession>A0A177LVR2</accession>
<comment type="caution">
    <text evidence="5">The sequence shown here is derived from an EMBL/GenBank/DDBJ whole genome shotgun (WGS) entry which is preliminary data.</text>
</comment>
<evidence type="ECO:0000256" key="4">
    <source>
        <dbReference type="SAM" id="SignalP"/>
    </source>
</evidence>
<evidence type="ECO:0000256" key="2">
    <source>
        <dbReference type="ARBA" id="ARBA00022729"/>
    </source>
</evidence>
<feature type="chain" id="PRO_5008067344" evidence="4">
    <location>
        <begin position="26"/>
        <end position="342"/>
    </location>
</feature>
<dbReference type="PANTHER" id="PTHR30035:SF3">
    <property type="entry name" value="INTERMEMBRANE PHOSPHOLIPID TRANSPORT SYSTEM LIPOPROTEIN MLAA"/>
    <property type="match status" value="1"/>
</dbReference>
<sequence>MYSPRYQGNSQASLFWVMLFSSALSVTGCATTDKHPVDANRASKAKIDAADPYEGFNRSMYGFNMGLDKHLLKPIANGYKTVTPNFMQTGVSNFFTNLKGINVVLNDVLQGKFEQGASDTGRFLTNSTVGLLGLFDVASDLGLQSNVEDFGQTLAVWGVDQGPYLVLPVLGPTTVRDGAAIVVDKAANPGTYVPGTGIVEGINDRANAEGALNFIDEAALDPYVFTRESFLQYRKNLINDGKSNSTDYDLDIDADVDVGEISSAKPKETNATQKPKADSTKKLPGHVQNSIEANPGSAKPNSAAFDTMSKSFDNAALEFEKASDKMDQISKKKDSINAVNFV</sequence>
<dbReference type="GO" id="GO:0016020">
    <property type="term" value="C:membrane"/>
    <property type="evidence" value="ECO:0007669"/>
    <property type="project" value="InterPro"/>
</dbReference>
<dbReference type="AlphaFoldDB" id="A0A177LVR2"/>
<evidence type="ECO:0000256" key="3">
    <source>
        <dbReference type="SAM" id="MobiDB-lite"/>
    </source>
</evidence>
<organism evidence="5 6">
    <name type="scientific">Methylomonas methanica</name>
    <dbReference type="NCBI Taxonomy" id="421"/>
    <lineage>
        <taxon>Bacteria</taxon>
        <taxon>Pseudomonadati</taxon>
        <taxon>Pseudomonadota</taxon>
        <taxon>Gammaproteobacteria</taxon>
        <taxon>Methylococcales</taxon>
        <taxon>Methylococcaceae</taxon>
        <taxon>Methylomonas</taxon>
    </lineage>
</organism>
<dbReference type="PROSITE" id="PS51257">
    <property type="entry name" value="PROKAR_LIPOPROTEIN"/>
    <property type="match status" value="1"/>
</dbReference>
<dbReference type="PRINTS" id="PR01805">
    <property type="entry name" value="VACJLIPOPROT"/>
</dbReference>
<evidence type="ECO:0000313" key="5">
    <source>
        <dbReference type="EMBL" id="OAH97555.1"/>
    </source>
</evidence>
<feature type="region of interest" description="Disordered" evidence="3">
    <location>
        <begin position="261"/>
        <end position="305"/>
    </location>
</feature>
<keyword evidence="2 4" id="KW-0732">Signal</keyword>
<dbReference type="Pfam" id="PF04333">
    <property type="entry name" value="MlaA"/>
    <property type="match status" value="1"/>
</dbReference>
<dbReference type="PANTHER" id="PTHR30035">
    <property type="entry name" value="LIPOPROTEIN VACJ-RELATED"/>
    <property type="match status" value="1"/>
</dbReference>
<dbReference type="OrthoDB" id="9785326at2"/>
<evidence type="ECO:0000313" key="6">
    <source>
        <dbReference type="Proteomes" id="UP000078090"/>
    </source>
</evidence>
<dbReference type="RefSeq" id="WP_064010505.1">
    <property type="nucleotide sequence ID" value="NZ_LUUG01000118.1"/>
</dbReference>
<dbReference type="InterPro" id="IPR007428">
    <property type="entry name" value="MlaA"/>
</dbReference>
<dbReference type="EMBL" id="LUUG01000118">
    <property type="protein sequence ID" value="OAH97555.1"/>
    <property type="molecule type" value="Genomic_DNA"/>
</dbReference>
<evidence type="ECO:0000256" key="1">
    <source>
        <dbReference type="ARBA" id="ARBA00010634"/>
    </source>
</evidence>
<protein>
    <submittedName>
        <fullName evidence="5">ABC transporter</fullName>
    </submittedName>
</protein>
<dbReference type="Proteomes" id="UP000078090">
    <property type="component" value="Unassembled WGS sequence"/>
</dbReference>
<proteinExistence type="inferred from homology"/>
<feature type="signal peptide" evidence="4">
    <location>
        <begin position="1"/>
        <end position="25"/>
    </location>
</feature>
<comment type="similarity">
    <text evidence="1">Belongs to the MlaA family.</text>
</comment>
<gene>
    <name evidence="5" type="ORF">A1332_21395</name>
</gene>
<reference evidence="5 6" key="1">
    <citation type="submission" date="2016-03" db="EMBL/GenBank/DDBJ databases">
        <authorList>
            <person name="Ploux O."/>
        </authorList>
    </citation>
    <scope>NUCLEOTIDE SEQUENCE [LARGE SCALE GENOMIC DNA]</scope>
    <source>
        <strain evidence="5 6">R-45363</strain>
    </source>
</reference>
<name>A0A177LVR2_METMH</name>
<dbReference type="GO" id="GO:0120010">
    <property type="term" value="P:intermembrane phospholipid transfer"/>
    <property type="evidence" value="ECO:0007669"/>
    <property type="project" value="TreeGrafter"/>
</dbReference>